<evidence type="ECO:0000256" key="4">
    <source>
        <dbReference type="ARBA" id="ARBA00022989"/>
    </source>
</evidence>
<dbReference type="InterPro" id="IPR036318">
    <property type="entry name" value="FAD-bd_PCMH-like_sf"/>
</dbReference>
<dbReference type="EMBL" id="JBCGDO010000003">
    <property type="protein sequence ID" value="MEM0541649.1"/>
    <property type="molecule type" value="Genomic_DNA"/>
</dbReference>
<evidence type="ECO:0000256" key="1">
    <source>
        <dbReference type="ARBA" id="ARBA00004141"/>
    </source>
</evidence>
<protein>
    <submittedName>
        <fullName evidence="10">Hemolysin family protein</fullName>
    </submittedName>
</protein>
<dbReference type="PANTHER" id="PTHR22777">
    <property type="entry name" value="HEMOLYSIN-RELATED"/>
    <property type="match status" value="1"/>
</dbReference>
<dbReference type="InterPro" id="IPR002550">
    <property type="entry name" value="CNNM"/>
</dbReference>
<reference evidence="10 11" key="1">
    <citation type="submission" date="2024-03" db="EMBL/GenBank/DDBJ databases">
        <title>Two novel species of the genus Flavobacterium exhibiting potentially degradation of complex polysaccharides.</title>
        <authorList>
            <person name="Lian X."/>
        </authorList>
    </citation>
    <scope>NUCLEOTIDE SEQUENCE [LARGE SCALE GENOMIC DNA]</scope>
    <source>
        <strain evidence="11">j3</strain>
    </source>
</reference>
<evidence type="ECO:0000313" key="11">
    <source>
        <dbReference type="Proteomes" id="UP001460072"/>
    </source>
</evidence>
<dbReference type="Pfam" id="PF00571">
    <property type="entry name" value="CBS"/>
    <property type="match status" value="2"/>
</dbReference>
<evidence type="ECO:0000256" key="3">
    <source>
        <dbReference type="ARBA" id="ARBA00022737"/>
    </source>
</evidence>
<evidence type="ECO:0000256" key="8">
    <source>
        <dbReference type="SAM" id="Phobius"/>
    </source>
</evidence>
<keyword evidence="3" id="KW-0677">Repeat</keyword>
<keyword evidence="11" id="KW-1185">Reference proteome</keyword>
<keyword evidence="6 8" id="KW-0472">Membrane</keyword>
<evidence type="ECO:0000256" key="5">
    <source>
        <dbReference type="ARBA" id="ARBA00023122"/>
    </source>
</evidence>
<dbReference type="Pfam" id="PF01595">
    <property type="entry name" value="CNNM"/>
    <property type="match status" value="1"/>
</dbReference>
<dbReference type="Pfam" id="PF03471">
    <property type="entry name" value="CorC_HlyC"/>
    <property type="match status" value="1"/>
</dbReference>
<dbReference type="Proteomes" id="UP001460072">
    <property type="component" value="Unassembled WGS sequence"/>
</dbReference>
<feature type="transmembrane region" description="Helical" evidence="8">
    <location>
        <begin position="95"/>
        <end position="114"/>
    </location>
</feature>
<name>A0ABU9N1Q1_9FLAO</name>
<dbReference type="SUPFAM" id="SSF54631">
    <property type="entry name" value="CBS-domain pair"/>
    <property type="match status" value="1"/>
</dbReference>
<evidence type="ECO:0000313" key="10">
    <source>
        <dbReference type="EMBL" id="MEM0541649.1"/>
    </source>
</evidence>
<accession>A0ABU9N1Q1</accession>
<dbReference type="InterPro" id="IPR005170">
    <property type="entry name" value="Transptr-assoc_dom"/>
</dbReference>
<evidence type="ECO:0000256" key="7">
    <source>
        <dbReference type="PROSITE-ProRule" id="PRU00703"/>
    </source>
</evidence>
<dbReference type="SMART" id="SM01091">
    <property type="entry name" value="CorC_HlyC"/>
    <property type="match status" value="1"/>
</dbReference>
<dbReference type="InterPro" id="IPR046342">
    <property type="entry name" value="CBS_dom_sf"/>
</dbReference>
<dbReference type="PROSITE" id="PS51371">
    <property type="entry name" value="CBS"/>
    <property type="match status" value="1"/>
</dbReference>
<gene>
    <name evidence="10" type="ORF">WFZ85_03400</name>
</gene>
<dbReference type="RefSeq" id="WP_342694881.1">
    <property type="nucleotide sequence ID" value="NZ_JBCGDO010000003.1"/>
</dbReference>
<dbReference type="PANTHER" id="PTHR22777:SF17">
    <property type="entry name" value="UPF0053 PROTEIN SLL0260"/>
    <property type="match status" value="1"/>
</dbReference>
<feature type="transmembrane region" description="Helical" evidence="8">
    <location>
        <begin position="134"/>
        <end position="155"/>
    </location>
</feature>
<feature type="domain" description="CBS" evidence="9">
    <location>
        <begin position="270"/>
        <end position="333"/>
    </location>
</feature>
<organism evidence="10 11">
    <name type="scientific">Flavobacterium aureirubrum</name>
    <dbReference type="NCBI Taxonomy" id="3133147"/>
    <lineage>
        <taxon>Bacteria</taxon>
        <taxon>Pseudomonadati</taxon>
        <taxon>Bacteroidota</taxon>
        <taxon>Flavobacteriia</taxon>
        <taxon>Flavobacteriales</taxon>
        <taxon>Flavobacteriaceae</taxon>
        <taxon>Flavobacterium</taxon>
    </lineage>
</organism>
<dbReference type="CDD" id="cd04590">
    <property type="entry name" value="CBS_pair_CorC_HlyC_assoc"/>
    <property type="match status" value="1"/>
</dbReference>
<dbReference type="InterPro" id="IPR016169">
    <property type="entry name" value="FAD-bd_PCMH_sub2"/>
</dbReference>
<keyword evidence="2 8" id="KW-0812">Transmembrane</keyword>
<keyword evidence="4 8" id="KW-1133">Transmembrane helix</keyword>
<comment type="subcellular location">
    <subcellularLocation>
        <location evidence="1">Membrane</location>
        <topology evidence="1">Multi-pass membrane protein</topology>
    </subcellularLocation>
</comment>
<evidence type="ECO:0000256" key="2">
    <source>
        <dbReference type="ARBA" id="ARBA00022692"/>
    </source>
</evidence>
<proteinExistence type="predicted"/>
<dbReference type="SUPFAM" id="SSF56176">
    <property type="entry name" value="FAD-binding/transporter-associated domain-like"/>
    <property type="match status" value="1"/>
</dbReference>
<dbReference type="InterPro" id="IPR000644">
    <property type="entry name" value="CBS_dom"/>
</dbReference>
<dbReference type="InterPro" id="IPR044751">
    <property type="entry name" value="Ion_transp-like_CBS"/>
</dbReference>
<evidence type="ECO:0000259" key="9">
    <source>
        <dbReference type="PROSITE" id="PS51371"/>
    </source>
</evidence>
<sequence>MEVGIITVCLILSAFFSGMEIAFVSSNKIYLEIEKKQDDFISKILTKLTRKPSKFIASMLVGNTITRVIFGFFMGDLLMNWFIKLGLNLSDLSNIFLQIIISTLVVLLTSAFLPKVFFQIYANSFIKIFALPAYFFYTMFYYISSFLIGISDFVLKKFFKTEGDQITLSFSKVELGNYITEQMNSIEDNQNVDSEIQIFQNALEFSGVKARDIMTPRTELVAVDLHSSVVELRELFIKTGYSKILIYHNTLDDIIGYVHSFELFKKPRTIKSILIPVEFVPETVFIKDTMDLLTKKRKSVAVVLDEYGGTSGIITMEDIVEELFGEIEDEHDSDEALVEQQIEKNSFLFSARHDVAYLNETYKLNIPENDSYSTLGGFIVDFSKEIPQKGTQFTIGNFQLSIEAATNKKIEIVKMSWLD</sequence>
<evidence type="ECO:0000256" key="6">
    <source>
        <dbReference type="ARBA" id="ARBA00023136"/>
    </source>
</evidence>
<keyword evidence="5 7" id="KW-0129">CBS domain</keyword>
<dbReference type="Gene3D" id="3.10.580.10">
    <property type="entry name" value="CBS-domain"/>
    <property type="match status" value="1"/>
</dbReference>
<feature type="transmembrane region" description="Helical" evidence="8">
    <location>
        <begin position="55"/>
        <end position="83"/>
    </location>
</feature>
<comment type="caution">
    <text evidence="10">The sequence shown here is derived from an EMBL/GenBank/DDBJ whole genome shotgun (WGS) entry which is preliminary data.</text>
</comment>
<dbReference type="Gene3D" id="3.30.465.10">
    <property type="match status" value="1"/>
</dbReference>